<evidence type="ECO:0000313" key="3">
    <source>
        <dbReference type="Proteomes" id="UP000318946"/>
    </source>
</evidence>
<dbReference type="KEGG" id="acou:A5CBH24_17330"/>
<keyword evidence="1" id="KW-0732">Signal</keyword>
<sequence>MRTKCVRAAWSFALCLSVALAACDDENNENDGPVVPPPVDESIDLTASEAYANCFIVTEADEYRFATRKVDGSDVEGIVSVDWLWSTKNAAGNPLVSEVSYKDGIVHFTSDGTEGNTVLAAFDAKGEVIWSWHLWMTDQPELFAYDEGGELMDRNLGATSALEADGAASFGLLYQWGRKDPFYGGEKNEDSGDGVFLRARESTIVNPAHASLAWIAVQCDEQVGTVAYATAHPTTFLFNSPNGNKDWLFTGEDALWDNAGKKTNYDPCPAGYRVPDQAAWGNISSYNVDDGPNSDGKYYTTDSGAKTWFPLCGHRWGDKDAGKLGYVGAYGTMGCWQRTAEGSNAAMFYTMYGTYATAKYAFNRASASSVRCQKTN</sequence>
<dbReference type="RefSeq" id="WP_141412879.1">
    <property type="nucleotide sequence ID" value="NZ_AP019735.1"/>
</dbReference>
<feature type="chain" id="PRO_5021455289" description="Lipoprotein" evidence="1">
    <location>
        <begin position="22"/>
        <end position="376"/>
    </location>
</feature>
<feature type="signal peptide" evidence="1">
    <location>
        <begin position="1"/>
        <end position="21"/>
    </location>
</feature>
<evidence type="ECO:0000256" key="1">
    <source>
        <dbReference type="SAM" id="SignalP"/>
    </source>
</evidence>
<evidence type="ECO:0000313" key="2">
    <source>
        <dbReference type="EMBL" id="BBL04420.1"/>
    </source>
</evidence>
<dbReference type="AlphaFoldDB" id="A0A4Y1WTL5"/>
<reference evidence="3" key="1">
    <citation type="submission" date="2019-06" db="EMBL/GenBank/DDBJ databases">
        <title>Alistipes onderdonkii subsp. vulgaris subsp. nov., Alistipes dispar sp. nov. and Alistipes communis sp. nov., isolated from human faeces, and creation of Alistipes onderdonkii subsp. onderdonkii subsp. nov.</title>
        <authorList>
            <person name="Sakamoto M."/>
            <person name="Ikeyama N."/>
            <person name="Ogata Y."/>
            <person name="Suda W."/>
            <person name="Iino T."/>
            <person name="Hattori M."/>
            <person name="Ohkuma M."/>
        </authorList>
    </citation>
    <scope>NUCLEOTIDE SEQUENCE [LARGE SCALE GENOMIC DNA]</scope>
    <source>
        <strain evidence="3">5CBH24</strain>
    </source>
</reference>
<gene>
    <name evidence="2" type="ORF">A5CBH24_17330</name>
</gene>
<name>A0A4Y1WTL5_9BACT</name>
<dbReference type="GeneID" id="78342449"/>
<keyword evidence="3" id="KW-1185">Reference proteome</keyword>
<dbReference type="EMBL" id="AP019735">
    <property type="protein sequence ID" value="BBL04420.1"/>
    <property type="molecule type" value="Genomic_DNA"/>
</dbReference>
<dbReference type="Proteomes" id="UP000318946">
    <property type="component" value="Chromosome"/>
</dbReference>
<accession>A0A4Y1WTL5</accession>
<dbReference type="OrthoDB" id="1164152at2"/>
<protein>
    <recommendedName>
        <fullName evidence="4">Lipoprotein</fullName>
    </recommendedName>
</protein>
<evidence type="ECO:0008006" key="4">
    <source>
        <dbReference type="Google" id="ProtNLM"/>
    </source>
</evidence>
<dbReference type="PROSITE" id="PS51257">
    <property type="entry name" value="PROKAR_LIPOPROTEIN"/>
    <property type="match status" value="1"/>
</dbReference>
<organism evidence="2 3">
    <name type="scientific">Alistipes communis</name>
    <dbReference type="NCBI Taxonomy" id="2585118"/>
    <lineage>
        <taxon>Bacteria</taxon>
        <taxon>Pseudomonadati</taxon>
        <taxon>Bacteroidota</taxon>
        <taxon>Bacteroidia</taxon>
        <taxon>Bacteroidales</taxon>
        <taxon>Rikenellaceae</taxon>
        <taxon>Alistipes</taxon>
    </lineage>
</organism>
<proteinExistence type="predicted"/>